<evidence type="ECO:0000259" key="6">
    <source>
        <dbReference type="Pfam" id="PF08281"/>
    </source>
</evidence>
<dbReference type="InterPro" id="IPR007627">
    <property type="entry name" value="RNA_pol_sigma70_r2"/>
</dbReference>
<evidence type="ECO:0000256" key="3">
    <source>
        <dbReference type="ARBA" id="ARBA00023082"/>
    </source>
</evidence>
<dbReference type="InterPro" id="IPR036388">
    <property type="entry name" value="WH-like_DNA-bd_sf"/>
</dbReference>
<dbReference type="PANTHER" id="PTHR43133">
    <property type="entry name" value="RNA POLYMERASE ECF-TYPE SIGMA FACTO"/>
    <property type="match status" value="1"/>
</dbReference>
<dbReference type="PANTHER" id="PTHR43133:SF63">
    <property type="entry name" value="RNA POLYMERASE SIGMA FACTOR FECI-RELATED"/>
    <property type="match status" value="1"/>
</dbReference>
<accession>A0ABR9D601</accession>
<name>A0ABR9D601_9GAMM</name>
<evidence type="ECO:0000256" key="4">
    <source>
        <dbReference type="ARBA" id="ARBA00023163"/>
    </source>
</evidence>
<dbReference type="SUPFAM" id="SSF88946">
    <property type="entry name" value="Sigma2 domain of RNA polymerase sigma factors"/>
    <property type="match status" value="1"/>
</dbReference>
<proteinExistence type="inferred from homology"/>
<evidence type="ECO:0000256" key="1">
    <source>
        <dbReference type="ARBA" id="ARBA00010641"/>
    </source>
</evidence>
<keyword evidence="4" id="KW-0804">Transcription</keyword>
<dbReference type="InterPro" id="IPR013249">
    <property type="entry name" value="RNA_pol_sigma70_r4_t2"/>
</dbReference>
<feature type="domain" description="RNA polymerase sigma-70 region 2" evidence="5">
    <location>
        <begin position="12"/>
        <end position="78"/>
    </location>
</feature>
<feature type="domain" description="RNA polymerase sigma factor 70 region 4 type 2" evidence="6">
    <location>
        <begin position="117"/>
        <end position="156"/>
    </location>
</feature>
<dbReference type="InterPro" id="IPR039425">
    <property type="entry name" value="RNA_pol_sigma-70-like"/>
</dbReference>
<dbReference type="InterPro" id="IPR013324">
    <property type="entry name" value="RNA_pol_sigma_r3/r4-like"/>
</dbReference>
<dbReference type="InterPro" id="IPR014284">
    <property type="entry name" value="RNA_pol_sigma-70_dom"/>
</dbReference>
<evidence type="ECO:0000313" key="7">
    <source>
        <dbReference type="EMBL" id="MBD9358550.1"/>
    </source>
</evidence>
<protein>
    <submittedName>
        <fullName evidence="7">Sigma-70 family RNA polymerase sigma factor</fullName>
    </submittedName>
</protein>
<organism evidence="7 8">
    <name type="scientific">Methylomonas albis</name>
    <dbReference type="NCBI Taxonomy" id="1854563"/>
    <lineage>
        <taxon>Bacteria</taxon>
        <taxon>Pseudomonadati</taxon>
        <taxon>Pseudomonadota</taxon>
        <taxon>Gammaproteobacteria</taxon>
        <taxon>Methylococcales</taxon>
        <taxon>Methylococcaceae</taxon>
        <taxon>Methylomonas</taxon>
    </lineage>
</organism>
<comment type="similarity">
    <text evidence="1">Belongs to the sigma-70 factor family. ECF subfamily.</text>
</comment>
<dbReference type="InterPro" id="IPR013325">
    <property type="entry name" value="RNA_pol_sigma_r2"/>
</dbReference>
<dbReference type="RefSeq" id="WP_192376778.1">
    <property type="nucleotide sequence ID" value="NZ_CAJHIV010000001.1"/>
</dbReference>
<dbReference type="Proteomes" id="UP000652176">
    <property type="component" value="Unassembled WGS sequence"/>
</dbReference>
<gene>
    <name evidence="7" type="ORF">IE877_22180</name>
</gene>
<keyword evidence="3" id="KW-0731">Sigma factor</keyword>
<evidence type="ECO:0000313" key="8">
    <source>
        <dbReference type="Proteomes" id="UP000652176"/>
    </source>
</evidence>
<dbReference type="Pfam" id="PF04542">
    <property type="entry name" value="Sigma70_r2"/>
    <property type="match status" value="1"/>
</dbReference>
<dbReference type="Gene3D" id="1.10.1740.10">
    <property type="match status" value="1"/>
</dbReference>
<keyword evidence="8" id="KW-1185">Reference proteome</keyword>
<dbReference type="SUPFAM" id="SSF88659">
    <property type="entry name" value="Sigma3 and sigma4 domains of RNA polymerase sigma factors"/>
    <property type="match status" value="1"/>
</dbReference>
<dbReference type="NCBIfam" id="TIGR02937">
    <property type="entry name" value="sigma70-ECF"/>
    <property type="match status" value="1"/>
</dbReference>
<reference evidence="7 8" key="1">
    <citation type="submission" date="2020-09" db="EMBL/GenBank/DDBJ databases">
        <title>Methylomonas albis sp. nov. and Methylomonas fluvii sp. nov.: Two cold-adapted methanotrophs from the River Elbe and an amended description of Methylovulum psychrotolerans strain Eb1.</title>
        <authorList>
            <person name="Bussmann I.K."/>
            <person name="Klings K.-W."/>
            <person name="Warnstedt J."/>
            <person name="Hoppert M."/>
            <person name="Saborowski A."/>
            <person name="Horn F."/>
            <person name="Liebner S."/>
        </authorList>
    </citation>
    <scope>NUCLEOTIDE SEQUENCE [LARGE SCALE GENOMIC DNA]</scope>
    <source>
        <strain evidence="7 8">EbA</strain>
    </source>
</reference>
<dbReference type="Gene3D" id="1.10.10.10">
    <property type="entry name" value="Winged helix-like DNA-binding domain superfamily/Winged helix DNA-binding domain"/>
    <property type="match status" value="1"/>
</dbReference>
<sequence length="170" mass="19729">MNPDYPPLTAAFLRHQTELRQFLSRRVDCAETAADLLHDTFLHIVDYPNQVQIANSRAFLYRVAGNLALDHLRSHARRQARDGGDLDEEWPCSCPQPEQFVQVWQQWRAVNLWLGDLPVFSRQMLYLYRIDGKSQRQVAVELGVSERHVEHVLSRAGKLLAEMRLSDDSY</sequence>
<comment type="caution">
    <text evidence="7">The sequence shown here is derived from an EMBL/GenBank/DDBJ whole genome shotgun (WGS) entry which is preliminary data.</text>
</comment>
<evidence type="ECO:0000256" key="2">
    <source>
        <dbReference type="ARBA" id="ARBA00023015"/>
    </source>
</evidence>
<dbReference type="Pfam" id="PF08281">
    <property type="entry name" value="Sigma70_r4_2"/>
    <property type="match status" value="1"/>
</dbReference>
<keyword evidence="2" id="KW-0805">Transcription regulation</keyword>
<dbReference type="EMBL" id="JACXSS010000001">
    <property type="protein sequence ID" value="MBD9358550.1"/>
    <property type="molecule type" value="Genomic_DNA"/>
</dbReference>
<evidence type="ECO:0000259" key="5">
    <source>
        <dbReference type="Pfam" id="PF04542"/>
    </source>
</evidence>